<sequence>MATAEGHWSPFWNGAGRLLAANGAGKQRRPRRGRGLTAAEGMGWLVGGGDGGGSRLSRWQAAAGGGAGRRLSTLGSRDAAEENERLRVCLLEVGLVVPVSRRLSPSVSRLTGTASPATANLPQPLF</sequence>
<evidence type="ECO:0000313" key="2">
    <source>
        <dbReference type="EMBL" id="CAL1402664.1"/>
    </source>
</evidence>
<proteinExistence type="predicted"/>
<dbReference type="EMBL" id="OZ034820">
    <property type="protein sequence ID" value="CAL1402664.1"/>
    <property type="molecule type" value="Genomic_DNA"/>
</dbReference>
<reference evidence="2 3" key="1">
    <citation type="submission" date="2024-04" db="EMBL/GenBank/DDBJ databases">
        <authorList>
            <person name="Fracassetti M."/>
        </authorList>
    </citation>
    <scope>NUCLEOTIDE SEQUENCE [LARGE SCALE GENOMIC DNA]</scope>
</reference>
<organism evidence="2 3">
    <name type="scientific">Linum trigynum</name>
    <dbReference type="NCBI Taxonomy" id="586398"/>
    <lineage>
        <taxon>Eukaryota</taxon>
        <taxon>Viridiplantae</taxon>
        <taxon>Streptophyta</taxon>
        <taxon>Embryophyta</taxon>
        <taxon>Tracheophyta</taxon>
        <taxon>Spermatophyta</taxon>
        <taxon>Magnoliopsida</taxon>
        <taxon>eudicotyledons</taxon>
        <taxon>Gunneridae</taxon>
        <taxon>Pentapetalae</taxon>
        <taxon>rosids</taxon>
        <taxon>fabids</taxon>
        <taxon>Malpighiales</taxon>
        <taxon>Linaceae</taxon>
        <taxon>Linum</taxon>
    </lineage>
</organism>
<keyword evidence="3" id="KW-1185">Reference proteome</keyword>
<dbReference type="Proteomes" id="UP001497516">
    <property type="component" value="Chromosome 7"/>
</dbReference>
<dbReference type="AlphaFoldDB" id="A0AAV2FWH2"/>
<feature type="region of interest" description="Disordered" evidence="1">
    <location>
        <begin position="106"/>
        <end position="126"/>
    </location>
</feature>
<evidence type="ECO:0000313" key="3">
    <source>
        <dbReference type="Proteomes" id="UP001497516"/>
    </source>
</evidence>
<feature type="compositionally biased region" description="Polar residues" evidence="1">
    <location>
        <begin position="111"/>
        <end position="126"/>
    </location>
</feature>
<evidence type="ECO:0000256" key="1">
    <source>
        <dbReference type="SAM" id="MobiDB-lite"/>
    </source>
</evidence>
<name>A0AAV2FWH2_9ROSI</name>
<accession>A0AAV2FWH2</accession>
<protein>
    <submittedName>
        <fullName evidence="2">Uncharacterized protein</fullName>
    </submittedName>
</protein>
<gene>
    <name evidence="2" type="ORF">LTRI10_LOCUS42650</name>
</gene>